<dbReference type="RefSeq" id="WP_231418908.1">
    <property type="nucleotide sequence ID" value="NZ_CP126446.1"/>
</dbReference>
<evidence type="ECO:0000313" key="3">
    <source>
        <dbReference type="Proteomes" id="UP001236652"/>
    </source>
</evidence>
<dbReference type="CDD" id="cd02947">
    <property type="entry name" value="TRX_family"/>
    <property type="match status" value="1"/>
</dbReference>
<dbReference type="SUPFAM" id="SSF52833">
    <property type="entry name" value="Thioredoxin-like"/>
    <property type="match status" value="1"/>
</dbReference>
<dbReference type="Pfam" id="PF00085">
    <property type="entry name" value="Thioredoxin"/>
    <property type="match status" value="1"/>
</dbReference>
<dbReference type="EMBL" id="CP126446">
    <property type="protein sequence ID" value="WIF97435.1"/>
    <property type="molecule type" value="Genomic_DNA"/>
</dbReference>
<gene>
    <name evidence="2" type="ORF">QNI29_17120</name>
</gene>
<organism evidence="2 3">
    <name type="scientific">Pontibacillus chungwhensis</name>
    <dbReference type="NCBI Taxonomy" id="265426"/>
    <lineage>
        <taxon>Bacteria</taxon>
        <taxon>Bacillati</taxon>
        <taxon>Bacillota</taxon>
        <taxon>Bacilli</taxon>
        <taxon>Bacillales</taxon>
        <taxon>Bacillaceae</taxon>
        <taxon>Pontibacillus</taxon>
    </lineage>
</organism>
<dbReference type="InterPro" id="IPR013766">
    <property type="entry name" value="Thioredoxin_domain"/>
</dbReference>
<dbReference type="InterPro" id="IPR036249">
    <property type="entry name" value="Thioredoxin-like_sf"/>
</dbReference>
<evidence type="ECO:0000313" key="2">
    <source>
        <dbReference type="EMBL" id="WIF97435.1"/>
    </source>
</evidence>
<dbReference type="Proteomes" id="UP001236652">
    <property type="component" value="Chromosome"/>
</dbReference>
<keyword evidence="3" id="KW-1185">Reference proteome</keyword>
<sequence>MQTVSDQPLNQFTQSENDVDFLFIHSPFCGTCHLARKMLETVEAIKEVPLSELNAAVHPDFMWEYQIESVPCLLILRKGTTLEKLYAFHSVPYLYEKMNYYQL</sequence>
<evidence type="ECO:0000259" key="1">
    <source>
        <dbReference type="Pfam" id="PF00085"/>
    </source>
</evidence>
<dbReference type="Gene3D" id="3.40.30.10">
    <property type="entry name" value="Glutaredoxin"/>
    <property type="match status" value="1"/>
</dbReference>
<proteinExistence type="predicted"/>
<accession>A0ABY8UYF8</accession>
<reference evidence="2 3" key="1">
    <citation type="submission" date="2023-05" db="EMBL/GenBank/DDBJ databases">
        <title>Comparative genomics reveals the evidence of polycyclic aromatic hydrocarbons degradation in moderately halophilic genus Pontibacillus.</title>
        <authorList>
            <person name="Yang H."/>
            <person name="Qian Z."/>
        </authorList>
    </citation>
    <scope>NUCLEOTIDE SEQUENCE [LARGE SCALE GENOMIC DNA]</scope>
    <source>
        <strain evidence="3">HN14</strain>
    </source>
</reference>
<feature type="domain" description="Thioredoxin" evidence="1">
    <location>
        <begin position="10"/>
        <end position="85"/>
    </location>
</feature>
<protein>
    <submittedName>
        <fullName evidence="2">Thioredoxin family protein</fullName>
    </submittedName>
</protein>
<name>A0ABY8UYF8_9BACI</name>